<sequence>MPDKTEHKSRIGVTIHELCETKGGVIFFFTMVIMDFIAIALKMNLPNATGILALAIGLVIYLASTLALLWMWIFVMYAIYQIFGDKTIKNPIPSALWKMMWIVGIIAITLVIAFLIWGFAYMAMAPKLPA</sequence>
<protein>
    <submittedName>
        <fullName evidence="2">Uncharacterized protein</fullName>
    </submittedName>
</protein>
<comment type="caution">
    <text evidence="2">The sequence shown here is derived from an EMBL/GenBank/DDBJ whole genome shotgun (WGS) entry which is preliminary data.</text>
</comment>
<evidence type="ECO:0000313" key="2">
    <source>
        <dbReference type="EMBL" id="PIR08604.1"/>
    </source>
</evidence>
<name>A0A2H0NI94_9BACT</name>
<evidence type="ECO:0000313" key="3">
    <source>
        <dbReference type="Proteomes" id="UP000230707"/>
    </source>
</evidence>
<evidence type="ECO:0000256" key="1">
    <source>
        <dbReference type="SAM" id="Phobius"/>
    </source>
</evidence>
<dbReference type="Proteomes" id="UP000230707">
    <property type="component" value="Unassembled WGS sequence"/>
</dbReference>
<dbReference type="AlphaFoldDB" id="A0A2H0NI94"/>
<feature type="transmembrane region" description="Helical" evidence="1">
    <location>
        <begin position="25"/>
        <end position="45"/>
    </location>
</feature>
<keyword evidence="1" id="KW-1133">Transmembrane helix</keyword>
<accession>A0A2H0NI94</accession>
<keyword evidence="1" id="KW-0812">Transmembrane</keyword>
<feature type="transmembrane region" description="Helical" evidence="1">
    <location>
        <begin position="101"/>
        <end position="124"/>
    </location>
</feature>
<reference evidence="2 3" key="1">
    <citation type="submission" date="2017-09" db="EMBL/GenBank/DDBJ databases">
        <title>Depth-based differentiation of microbial function through sediment-hosted aquifers and enrichment of novel symbionts in the deep terrestrial subsurface.</title>
        <authorList>
            <person name="Probst A.J."/>
            <person name="Ladd B."/>
            <person name="Jarett J.K."/>
            <person name="Geller-Mcgrath D.E."/>
            <person name="Sieber C.M."/>
            <person name="Emerson J.B."/>
            <person name="Anantharaman K."/>
            <person name="Thomas B.C."/>
            <person name="Malmstrom R."/>
            <person name="Stieglmeier M."/>
            <person name="Klingl A."/>
            <person name="Woyke T."/>
            <person name="Ryan C.M."/>
            <person name="Banfield J.F."/>
        </authorList>
    </citation>
    <scope>NUCLEOTIDE SEQUENCE [LARGE SCALE GENOMIC DNA]</scope>
    <source>
        <strain evidence="2">CG11_big_fil_rev_8_21_14_0_20_37_11</strain>
    </source>
</reference>
<organism evidence="2 3">
    <name type="scientific">Candidatus Gottesmanbacteria bacterium CG11_big_fil_rev_8_21_14_0_20_37_11</name>
    <dbReference type="NCBI Taxonomy" id="1974575"/>
    <lineage>
        <taxon>Bacteria</taxon>
        <taxon>Candidatus Gottesmaniibacteriota</taxon>
    </lineage>
</organism>
<dbReference type="EMBL" id="PCWS01000049">
    <property type="protein sequence ID" value="PIR08604.1"/>
    <property type="molecule type" value="Genomic_DNA"/>
</dbReference>
<gene>
    <name evidence="2" type="ORF">COV53_02170</name>
</gene>
<proteinExistence type="predicted"/>
<keyword evidence="1" id="KW-0472">Membrane</keyword>
<feature type="transmembrane region" description="Helical" evidence="1">
    <location>
        <begin position="51"/>
        <end position="80"/>
    </location>
</feature>